<accession>A0A6I4TRI2</accession>
<reference evidence="1 2" key="1">
    <citation type="submission" date="2019-12" db="EMBL/GenBank/DDBJ databases">
        <title>Genomic-based taxomic classification of the family Erythrobacteraceae.</title>
        <authorList>
            <person name="Xu L."/>
        </authorList>
    </citation>
    <scope>NUCLEOTIDE SEQUENCE [LARGE SCALE GENOMIC DNA]</scope>
    <source>
        <strain evidence="1 2">S36</strain>
    </source>
</reference>
<dbReference type="EMBL" id="WTYJ01000001">
    <property type="protein sequence ID" value="MXO98484.1"/>
    <property type="molecule type" value="Genomic_DNA"/>
</dbReference>
<dbReference type="SUPFAM" id="SSF53955">
    <property type="entry name" value="Lysozyme-like"/>
    <property type="match status" value="1"/>
</dbReference>
<protein>
    <submittedName>
        <fullName evidence="1">Transglycosylase SLT domain-containing protein</fullName>
    </submittedName>
</protein>
<dbReference type="InterPro" id="IPR023346">
    <property type="entry name" value="Lysozyme-like_dom_sf"/>
</dbReference>
<comment type="caution">
    <text evidence="1">The sequence shown here is derived from an EMBL/GenBank/DDBJ whole genome shotgun (WGS) entry which is preliminary data.</text>
</comment>
<organism evidence="1 2">
    <name type="scientific">Croceibacterium xixiisoli</name>
    <dbReference type="NCBI Taxonomy" id="1476466"/>
    <lineage>
        <taxon>Bacteria</taxon>
        <taxon>Pseudomonadati</taxon>
        <taxon>Pseudomonadota</taxon>
        <taxon>Alphaproteobacteria</taxon>
        <taxon>Sphingomonadales</taxon>
        <taxon>Erythrobacteraceae</taxon>
        <taxon>Croceibacterium</taxon>
    </lineage>
</organism>
<gene>
    <name evidence="1" type="ORF">GRI97_05720</name>
</gene>
<proteinExistence type="predicted"/>
<dbReference type="Gene3D" id="1.10.530.10">
    <property type="match status" value="1"/>
</dbReference>
<dbReference type="AlphaFoldDB" id="A0A6I4TRI2"/>
<evidence type="ECO:0000313" key="2">
    <source>
        <dbReference type="Proteomes" id="UP000469430"/>
    </source>
</evidence>
<sequence length="279" mass="28767">MQLNEVHTAISRAAAATGVDFNYLLAQAKLESGLDPNARAGTSSAAGLFQFISGTWLETLDRHGAKHGLDWADTAISSRGGRASVNDAGTRSQIMAMRYDPGTASLMAAELARDNGNELRGFLGREPEPTELYLAHFLGVGGARSFLGALHNSPGQSAADLFPGPANANRSIFYDDGRARSVGEVMDLMRAKVSGAMNGTGGILPTGQGGTGGFGNLGGYMAMSPAMPQRNGFAAPAEAAQRSSMADTLRSTFGGSGSLPGSAAGRVDAAYAKFRAFGL</sequence>
<keyword evidence="2" id="KW-1185">Reference proteome</keyword>
<evidence type="ECO:0000313" key="1">
    <source>
        <dbReference type="EMBL" id="MXO98484.1"/>
    </source>
</evidence>
<dbReference type="OrthoDB" id="8477976at2"/>
<dbReference type="Proteomes" id="UP000469430">
    <property type="component" value="Unassembled WGS sequence"/>
</dbReference>
<name>A0A6I4TRI2_9SPHN</name>